<dbReference type="Proteomes" id="UP000600918">
    <property type="component" value="Unassembled WGS sequence"/>
</dbReference>
<sequence>MSLKLVPIRYEKSEKGKKDREKGSRQFKKEGLRVEAKEGEWINEYPDFPSDCLKKSQRVSSDHSSTTCRDFES</sequence>
<organism evidence="2 3">
    <name type="scientific">Vespula pensylvanica</name>
    <name type="common">Western yellow jacket</name>
    <name type="synonym">Wasp</name>
    <dbReference type="NCBI Taxonomy" id="30213"/>
    <lineage>
        <taxon>Eukaryota</taxon>
        <taxon>Metazoa</taxon>
        <taxon>Ecdysozoa</taxon>
        <taxon>Arthropoda</taxon>
        <taxon>Hexapoda</taxon>
        <taxon>Insecta</taxon>
        <taxon>Pterygota</taxon>
        <taxon>Neoptera</taxon>
        <taxon>Endopterygota</taxon>
        <taxon>Hymenoptera</taxon>
        <taxon>Apocrita</taxon>
        <taxon>Aculeata</taxon>
        <taxon>Vespoidea</taxon>
        <taxon>Vespidae</taxon>
        <taxon>Vespinae</taxon>
        <taxon>Vespula</taxon>
    </lineage>
</organism>
<dbReference type="AlphaFoldDB" id="A0A834P6X9"/>
<feature type="region of interest" description="Disordered" evidence="1">
    <location>
        <begin position="1"/>
        <end position="29"/>
    </location>
</feature>
<dbReference type="EMBL" id="JACSDY010000003">
    <property type="protein sequence ID" value="KAF7431348.1"/>
    <property type="molecule type" value="Genomic_DNA"/>
</dbReference>
<feature type="compositionally biased region" description="Polar residues" evidence="1">
    <location>
        <begin position="58"/>
        <end position="73"/>
    </location>
</feature>
<evidence type="ECO:0000256" key="1">
    <source>
        <dbReference type="SAM" id="MobiDB-lite"/>
    </source>
</evidence>
<comment type="caution">
    <text evidence="2">The sequence shown here is derived from an EMBL/GenBank/DDBJ whole genome shotgun (WGS) entry which is preliminary data.</text>
</comment>
<evidence type="ECO:0000313" key="2">
    <source>
        <dbReference type="EMBL" id="KAF7431348.1"/>
    </source>
</evidence>
<feature type="region of interest" description="Disordered" evidence="1">
    <location>
        <begin position="54"/>
        <end position="73"/>
    </location>
</feature>
<keyword evidence="3" id="KW-1185">Reference proteome</keyword>
<proteinExistence type="predicted"/>
<accession>A0A834P6X9</accession>
<feature type="compositionally biased region" description="Basic and acidic residues" evidence="1">
    <location>
        <begin position="9"/>
        <end position="29"/>
    </location>
</feature>
<evidence type="ECO:0000313" key="3">
    <source>
        <dbReference type="Proteomes" id="UP000600918"/>
    </source>
</evidence>
<protein>
    <submittedName>
        <fullName evidence="2">Uncharacterized protein</fullName>
    </submittedName>
</protein>
<gene>
    <name evidence="2" type="ORF">H0235_004272</name>
</gene>
<name>A0A834P6X9_VESPE</name>
<reference evidence="2" key="1">
    <citation type="journal article" date="2020" name="G3 (Bethesda)">
        <title>High-Quality Assemblies for Three Invasive Social Wasps from the &lt;i&gt;Vespula&lt;/i&gt; Genus.</title>
        <authorList>
            <person name="Harrop T.W.R."/>
            <person name="Guhlin J."/>
            <person name="McLaughlin G.M."/>
            <person name="Permina E."/>
            <person name="Stockwell P."/>
            <person name="Gilligan J."/>
            <person name="Le Lec M.F."/>
            <person name="Gruber M.A.M."/>
            <person name="Quinn O."/>
            <person name="Lovegrove M."/>
            <person name="Duncan E.J."/>
            <person name="Remnant E.J."/>
            <person name="Van Eeckhoven J."/>
            <person name="Graham B."/>
            <person name="Knapp R.A."/>
            <person name="Langford K.W."/>
            <person name="Kronenberg Z."/>
            <person name="Press M.O."/>
            <person name="Eacker S.M."/>
            <person name="Wilson-Rankin E.E."/>
            <person name="Purcell J."/>
            <person name="Lester P.J."/>
            <person name="Dearden P.K."/>
        </authorList>
    </citation>
    <scope>NUCLEOTIDE SEQUENCE</scope>
    <source>
        <strain evidence="2">Volc-1</strain>
    </source>
</reference>